<keyword evidence="5" id="KW-0680">Restriction system</keyword>
<dbReference type="GO" id="GO:0044027">
    <property type="term" value="P:negative regulation of gene expression via chromosomal CpG island methylation"/>
    <property type="evidence" value="ECO:0007669"/>
    <property type="project" value="TreeGrafter"/>
</dbReference>
<dbReference type="AlphaFoldDB" id="A0A0P9USL0"/>
<dbReference type="RefSeq" id="WP_162232068.1">
    <property type="nucleotide sequence ID" value="NZ_LJQT01000238.1"/>
</dbReference>
<dbReference type="SUPFAM" id="SSF53335">
    <property type="entry name" value="S-adenosyl-L-methionine-dependent methyltransferases"/>
    <property type="match status" value="1"/>
</dbReference>
<dbReference type="PATRIC" id="fig|86176.4.peg.3977"/>
<name>A0A0P9USL0_9PSED</name>
<dbReference type="EMBL" id="LJQT01000238">
    <property type="protein sequence ID" value="KPX88717.1"/>
    <property type="molecule type" value="Genomic_DNA"/>
</dbReference>
<organism evidence="7 8">
    <name type="scientific">Pseudomonas meliae</name>
    <dbReference type="NCBI Taxonomy" id="86176"/>
    <lineage>
        <taxon>Bacteria</taxon>
        <taxon>Pseudomonadati</taxon>
        <taxon>Pseudomonadota</taxon>
        <taxon>Gammaproteobacteria</taxon>
        <taxon>Pseudomonadales</taxon>
        <taxon>Pseudomonadaceae</taxon>
        <taxon>Pseudomonas</taxon>
    </lineage>
</organism>
<evidence type="ECO:0000256" key="1">
    <source>
        <dbReference type="ARBA" id="ARBA00011975"/>
    </source>
</evidence>
<proteinExistence type="predicted"/>
<dbReference type="PANTHER" id="PTHR10629:SF52">
    <property type="entry name" value="DNA (CYTOSINE-5)-METHYLTRANSFERASE 1"/>
    <property type="match status" value="1"/>
</dbReference>
<dbReference type="InterPro" id="IPR001525">
    <property type="entry name" value="C5_MeTfrase"/>
</dbReference>
<keyword evidence="3 7" id="KW-0808">Transferase</keyword>
<evidence type="ECO:0000256" key="6">
    <source>
        <dbReference type="ARBA" id="ARBA00047422"/>
    </source>
</evidence>
<evidence type="ECO:0000256" key="4">
    <source>
        <dbReference type="ARBA" id="ARBA00022691"/>
    </source>
</evidence>
<protein>
    <recommendedName>
        <fullName evidence="1">DNA (cytosine-5-)-methyltransferase</fullName>
        <ecNumber evidence="1">2.1.1.37</ecNumber>
    </recommendedName>
</protein>
<dbReference type="GO" id="GO:0009307">
    <property type="term" value="P:DNA restriction-modification system"/>
    <property type="evidence" value="ECO:0007669"/>
    <property type="project" value="UniProtKB-KW"/>
</dbReference>
<dbReference type="GO" id="GO:0032259">
    <property type="term" value="P:methylation"/>
    <property type="evidence" value="ECO:0007669"/>
    <property type="project" value="UniProtKB-KW"/>
</dbReference>
<comment type="catalytic activity">
    <reaction evidence="6">
        <text>a 2'-deoxycytidine in DNA + S-adenosyl-L-methionine = a 5-methyl-2'-deoxycytidine in DNA + S-adenosyl-L-homocysteine + H(+)</text>
        <dbReference type="Rhea" id="RHEA:13681"/>
        <dbReference type="Rhea" id="RHEA-COMP:11369"/>
        <dbReference type="Rhea" id="RHEA-COMP:11370"/>
        <dbReference type="ChEBI" id="CHEBI:15378"/>
        <dbReference type="ChEBI" id="CHEBI:57856"/>
        <dbReference type="ChEBI" id="CHEBI:59789"/>
        <dbReference type="ChEBI" id="CHEBI:85452"/>
        <dbReference type="ChEBI" id="CHEBI:85454"/>
        <dbReference type="EC" id="2.1.1.37"/>
    </reaction>
</comment>
<evidence type="ECO:0000313" key="8">
    <source>
        <dbReference type="Proteomes" id="UP000050455"/>
    </source>
</evidence>
<accession>A0A0P9USL0</accession>
<evidence type="ECO:0000313" key="7">
    <source>
        <dbReference type="EMBL" id="KPX88717.1"/>
    </source>
</evidence>
<dbReference type="GO" id="GO:0003677">
    <property type="term" value="F:DNA binding"/>
    <property type="evidence" value="ECO:0007669"/>
    <property type="project" value="TreeGrafter"/>
</dbReference>
<keyword evidence="4" id="KW-0949">S-adenosyl-L-methionine</keyword>
<dbReference type="Proteomes" id="UP000050455">
    <property type="component" value="Unassembled WGS sequence"/>
</dbReference>
<dbReference type="EC" id="2.1.1.37" evidence="1"/>
<feature type="non-terminal residue" evidence="7">
    <location>
        <position position="1"/>
    </location>
</feature>
<evidence type="ECO:0000256" key="3">
    <source>
        <dbReference type="ARBA" id="ARBA00022679"/>
    </source>
</evidence>
<comment type="caution">
    <text evidence="7">The sequence shown here is derived from an EMBL/GenBank/DDBJ whole genome shotgun (WGS) entry which is preliminary data.</text>
</comment>
<dbReference type="InterPro" id="IPR029063">
    <property type="entry name" value="SAM-dependent_MTases_sf"/>
</dbReference>
<keyword evidence="2 7" id="KW-0489">Methyltransferase</keyword>
<dbReference type="Gene3D" id="3.90.120.10">
    <property type="entry name" value="DNA Methylase, subunit A, domain 2"/>
    <property type="match status" value="1"/>
</dbReference>
<reference evidence="7 8" key="1">
    <citation type="submission" date="2015-09" db="EMBL/GenBank/DDBJ databases">
        <title>Genome announcement of multiple Pseudomonas syringae strains.</title>
        <authorList>
            <person name="Thakur S."/>
            <person name="Wang P.W."/>
            <person name="Gong Y."/>
            <person name="Weir B.S."/>
            <person name="Guttman D.S."/>
        </authorList>
    </citation>
    <scope>NUCLEOTIDE SEQUENCE [LARGE SCALE GENOMIC DNA]</scope>
    <source>
        <strain evidence="7 8">ICMP6289</strain>
    </source>
</reference>
<dbReference type="GO" id="GO:0003886">
    <property type="term" value="F:DNA (cytosine-5-)-methyltransferase activity"/>
    <property type="evidence" value="ECO:0007669"/>
    <property type="project" value="UniProtKB-EC"/>
</dbReference>
<dbReference type="Pfam" id="PF00145">
    <property type="entry name" value="DNA_methylase"/>
    <property type="match status" value="1"/>
</dbReference>
<evidence type="ECO:0000256" key="5">
    <source>
        <dbReference type="ARBA" id="ARBA00022747"/>
    </source>
</evidence>
<dbReference type="InterPro" id="IPR050390">
    <property type="entry name" value="C5-Methyltransferase"/>
</dbReference>
<keyword evidence="8" id="KW-1185">Reference proteome</keyword>
<gene>
    <name evidence="7" type="ORF">ALO64_03534</name>
</gene>
<dbReference type="PANTHER" id="PTHR10629">
    <property type="entry name" value="CYTOSINE-SPECIFIC METHYLTRANSFERASE"/>
    <property type="match status" value="1"/>
</dbReference>
<evidence type="ECO:0000256" key="2">
    <source>
        <dbReference type="ARBA" id="ARBA00022603"/>
    </source>
</evidence>
<sequence>DAIGDLPALCNGEIGEQVKDYRHPADNPYQQLMRAGSMGVTCHEAGRLSKINLERMTHIPPGGNWTDIPDALLPSGMRMARRSDHTKRYGRVNPEGLASTILTKCDPHWGAYFHYEQDRAFTVREAARIQSFPDTYVFCGSRVEQYEQVGNAVPPLLGAAVGQAIAFALGSVPKNKRTVRVA</sequence>